<proteinExistence type="predicted"/>
<keyword evidence="2" id="KW-1185">Reference proteome</keyword>
<dbReference type="Proteomes" id="UP000609879">
    <property type="component" value="Unassembled WGS sequence"/>
</dbReference>
<dbReference type="RefSeq" id="WP_203760293.1">
    <property type="nucleotide sequence ID" value="NZ_BAAABO010000025.1"/>
</dbReference>
<evidence type="ECO:0000313" key="1">
    <source>
        <dbReference type="EMBL" id="GID72335.1"/>
    </source>
</evidence>
<protein>
    <submittedName>
        <fullName evidence="1">Uncharacterized protein</fullName>
    </submittedName>
</protein>
<reference evidence="1 2" key="1">
    <citation type="submission" date="2021-01" db="EMBL/GenBank/DDBJ databases">
        <title>Whole genome shotgun sequence of Actinoplanes deccanensis NBRC 13994.</title>
        <authorList>
            <person name="Komaki H."/>
            <person name="Tamura T."/>
        </authorList>
    </citation>
    <scope>NUCLEOTIDE SEQUENCE [LARGE SCALE GENOMIC DNA]</scope>
    <source>
        <strain evidence="1 2">NBRC 13994</strain>
    </source>
</reference>
<dbReference type="EMBL" id="BOMI01000014">
    <property type="protein sequence ID" value="GID72335.1"/>
    <property type="molecule type" value="Genomic_DNA"/>
</dbReference>
<accession>A0ABQ3XXA3</accession>
<gene>
    <name evidence="1" type="ORF">Ade02nite_09760</name>
</gene>
<organism evidence="1 2">
    <name type="scientific">Paractinoplanes deccanensis</name>
    <dbReference type="NCBI Taxonomy" id="113561"/>
    <lineage>
        <taxon>Bacteria</taxon>
        <taxon>Bacillati</taxon>
        <taxon>Actinomycetota</taxon>
        <taxon>Actinomycetes</taxon>
        <taxon>Micromonosporales</taxon>
        <taxon>Micromonosporaceae</taxon>
        <taxon>Paractinoplanes</taxon>
    </lineage>
</organism>
<name>A0ABQ3XXA3_9ACTN</name>
<evidence type="ECO:0000313" key="2">
    <source>
        <dbReference type="Proteomes" id="UP000609879"/>
    </source>
</evidence>
<comment type="caution">
    <text evidence="1">The sequence shown here is derived from an EMBL/GenBank/DDBJ whole genome shotgun (WGS) entry which is preliminary data.</text>
</comment>
<sequence>MLKYHGELVDVWETVVRPRLEDDITSVEWEQVRRLPDLAALIKPTRSESGVFPSKLSHFIAPRLFPVLDKTALPGGQHDYGSYFALVQDTWRATDPGVQEALRQRLTAIVREHSGGSMIDDYPVVNKIVELRLIGRHHPSAG</sequence>